<comment type="caution">
    <text evidence="6">The sequence shown here is derived from an EMBL/GenBank/DDBJ whole genome shotgun (WGS) entry which is preliminary data.</text>
</comment>
<organism evidence="6 7">
    <name type="scientific">Candidatus Daviesbacteria bacterium RIFCSPHIGHO2_01_FULL_41_23</name>
    <dbReference type="NCBI Taxonomy" id="1797764"/>
    <lineage>
        <taxon>Bacteria</taxon>
        <taxon>Candidatus Daviesiibacteriota</taxon>
    </lineage>
</organism>
<dbReference type="GO" id="GO:0110001">
    <property type="term" value="C:toxin-antitoxin complex"/>
    <property type="evidence" value="ECO:0007669"/>
    <property type="project" value="InterPro"/>
</dbReference>
<evidence type="ECO:0008006" key="8">
    <source>
        <dbReference type="Google" id="ProtNLM"/>
    </source>
</evidence>
<dbReference type="GO" id="GO:0016787">
    <property type="term" value="F:hydrolase activity"/>
    <property type="evidence" value="ECO:0007669"/>
    <property type="project" value="UniProtKB-KW"/>
</dbReference>
<reference evidence="6 7" key="1">
    <citation type="journal article" date="2016" name="Nat. Commun.">
        <title>Thousands of microbial genomes shed light on interconnected biogeochemical processes in an aquifer system.</title>
        <authorList>
            <person name="Anantharaman K."/>
            <person name="Brown C.T."/>
            <person name="Hug L.A."/>
            <person name="Sharon I."/>
            <person name="Castelle C.J."/>
            <person name="Probst A.J."/>
            <person name="Thomas B.C."/>
            <person name="Singh A."/>
            <person name="Wilkins M.J."/>
            <person name="Karaoz U."/>
            <person name="Brodie E.L."/>
            <person name="Williams K.H."/>
            <person name="Hubbard S.S."/>
            <person name="Banfield J.F."/>
        </authorList>
    </citation>
    <scope>NUCLEOTIDE SEQUENCE [LARGE SCALE GENOMIC DNA]</scope>
</reference>
<protein>
    <recommendedName>
        <fullName evidence="8">DUF86 domain-containing protein</fullName>
    </recommendedName>
</protein>
<evidence type="ECO:0000256" key="3">
    <source>
        <dbReference type="ARBA" id="ARBA00022722"/>
    </source>
</evidence>
<name>A0A1F5ITR0_9BACT</name>
<sequence>MKKDPSVFLKHILECIDLIGKYSKNFSKKDFKDNGELQDAIIRRLEIIGEAARNLPDEFKSNYSDIEWRRIIAARNILAHFYFGIDLNTIWNIVENDLPPLKEQIKKMLKQ</sequence>
<keyword evidence="4" id="KW-0547">Nucleotide-binding</keyword>
<dbReference type="GO" id="GO:0004540">
    <property type="term" value="F:RNA nuclease activity"/>
    <property type="evidence" value="ECO:0007669"/>
    <property type="project" value="InterPro"/>
</dbReference>
<dbReference type="PANTHER" id="PTHR34139">
    <property type="entry name" value="UPF0331 PROTEIN MJ0127"/>
    <property type="match status" value="1"/>
</dbReference>
<accession>A0A1F5ITR0</accession>
<evidence type="ECO:0000256" key="2">
    <source>
        <dbReference type="ARBA" id="ARBA00022649"/>
    </source>
</evidence>
<proteinExistence type="predicted"/>
<keyword evidence="2" id="KW-1277">Toxin-antitoxin system</keyword>
<evidence type="ECO:0000313" key="6">
    <source>
        <dbReference type="EMBL" id="OGE19774.1"/>
    </source>
</evidence>
<evidence type="ECO:0000256" key="4">
    <source>
        <dbReference type="ARBA" id="ARBA00022741"/>
    </source>
</evidence>
<gene>
    <name evidence="6" type="ORF">A2871_02205</name>
</gene>
<dbReference type="InterPro" id="IPR051813">
    <property type="entry name" value="HepT_RNase_toxin"/>
</dbReference>
<evidence type="ECO:0000313" key="7">
    <source>
        <dbReference type="Proteomes" id="UP000176336"/>
    </source>
</evidence>
<evidence type="ECO:0000256" key="5">
    <source>
        <dbReference type="ARBA" id="ARBA00022801"/>
    </source>
</evidence>
<keyword evidence="3" id="KW-0540">Nuclease</keyword>
<dbReference type="AlphaFoldDB" id="A0A1F5ITR0"/>
<dbReference type="EMBL" id="MFCR01000001">
    <property type="protein sequence ID" value="OGE19774.1"/>
    <property type="molecule type" value="Genomic_DNA"/>
</dbReference>
<dbReference type="Pfam" id="PF01934">
    <property type="entry name" value="HepT-like"/>
    <property type="match status" value="1"/>
</dbReference>
<dbReference type="PANTHER" id="PTHR34139:SF1">
    <property type="entry name" value="RNASE MJ1380-RELATED"/>
    <property type="match status" value="1"/>
</dbReference>
<evidence type="ECO:0000256" key="1">
    <source>
        <dbReference type="ARBA" id="ARBA00022553"/>
    </source>
</evidence>
<keyword evidence="1" id="KW-0597">Phosphoprotein</keyword>
<dbReference type="Proteomes" id="UP000176336">
    <property type="component" value="Unassembled WGS sequence"/>
</dbReference>
<dbReference type="GO" id="GO:0000166">
    <property type="term" value="F:nucleotide binding"/>
    <property type="evidence" value="ECO:0007669"/>
    <property type="project" value="UniProtKB-KW"/>
</dbReference>
<dbReference type="InterPro" id="IPR008201">
    <property type="entry name" value="HepT-like"/>
</dbReference>
<keyword evidence="5" id="KW-0378">Hydrolase</keyword>